<dbReference type="EMBL" id="KZ107848">
    <property type="protein sequence ID" value="OSS47437.1"/>
    <property type="molecule type" value="Genomic_DNA"/>
</dbReference>
<evidence type="ECO:0000256" key="2">
    <source>
        <dbReference type="SAM" id="SignalP"/>
    </source>
</evidence>
<dbReference type="InParanoid" id="A0A1Y2LW86"/>
<accession>A0A1Y2LW86</accession>
<keyword evidence="2" id="KW-0732">Signal</keyword>
<keyword evidence="4" id="KW-1185">Reference proteome</keyword>
<feature type="compositionally biased region" description="Basic and acidic residues" evidence="1">
    <location>
        <begin position="163"/>
        <end position="180"/>
    </location>
</feature>
<protein>
    <recommendedName>
        <fullName evidence="5">AA1-like domain-containing protein</fullName>
    </recommendedName>
</protein>
<feature type="signal peptide" evidence="2">
    <location>
        <begin position="1"/>
        <end position="17"/>
    </location>
</feature>
<dbReference type="Proteomes" id="UP000193240">
    <property type="component" value="Unassembled WGS sequence"/>
</dbReference>
<organism evidence="3 4">
    <name type="scientific">Epicoccum nigrum</name>
    <name type="common">Soil fungus</name>
    <name type="synonym">Epicoccum purpurascens</name>
    <dbReference type="NCBI Taxonomy" id="105696"/>
    <lineage>
        <taxon>Eukaryota</taxon>
        <taxon>Fungi</taxon>
        <taxon>Dikarya</taxon>
        <taxon>Ascomycota</taxon>
        <taxon>Pezizomycotina</taxon>
        <taxon>Dothideomycetes</taxon>
        <taxon>Pleosporomycetidae</taxon>
        <taxon>Pleosporales</taxon>
        <taxon>Pleosporineae</taxon>
        <taxon>Didymellaceae</taxon>
        <taxon>Epicoccum</taxon>
    </lineage>
</organism>
<feature type="chain" id="PRO_5012869940" description="AA1-like domain-containing protein" evidence="2">
    <location>
        <begin position="18"/>
        <end position="206"/>
    </location>
</feature>
<evidence type="ECO:0000313" key="4">
    <source>
        <dbReference type="Proteomes" id="UP000193240"/>
    </source>
</evidence>
<proteinExistence type="predicted"/>
<evidence type="ECO:0000313" key="3">
    <source>
        <dbReference type="EMBL" id="OSS47437.1"/>
    </source>
</evidence>
<dbReference type="OMA" id="AYYQITH"/>
<feature type="region of interest" description="Disordered" evidence="1">
    <location>
        <begin position="163"/>
        <end position="206"/>
    </location>
</feature>
<evidence type="ECO:0008006" key="5">
    <source>
        <dbReference type="Google" id="ProtNLM"/>
    </source>
</evidence>
<reference evidence="3 4" key="1">
    <citation type="journal article" date="2017" name="Genome Announc.">
        <title>Genome sequence of the saprophytic ascomycete Epicoccum nigrum ICMP 19927 strain isolated from New Zealand.</title>
        <authorList>
            <person name="Fokin M."/>
            <person name="Fleetwood D."/>
            <person name="Weir B.S."/>
            <person name="Villas-Boas S.G."/>
        </authorList>
    </citation>
    <scope>NUCLEOTIDE SEQUENCE [LARGE SCALE GENOMIC DNA]</scope>
    <source>
        <strain evidence="3 4">ICMP 19927</strain>
    </source>
</reference>
<sequence length="206" mass="22297">MLFTTVAALLFPVAVMTAPTRKPVTKEGECTPVTLTLTEYVVAEAASYTYISFNAQSQYIANSPADDVLRSGVNCEVDGVTIPTGDVQCNIGGHRIEDLTFQLTDTSGGRGYKLDHTWQCDGETWTSSTDVFFDVLSCETSWDSTNGRVVECSAQPEIVKPQGIHDKKAASNKNITDDKTHHGKNTTHSVGAKVLPPPAHPKHDTL</sequence>
<evidence type="ECO:0000256" key="1">
    <source>
        <dbReference type="SAM" id="MobiDB-lite"/>
    </source>
</evidence>
<gene>
    <name evidence="3" type="ORF">B5807_07275</name>
</gene>
<name>A0A1Y2LW86_EPING</name>
<dbReference type="AlphaFoldDB" id="A0A1Y2LW86"/>